<dbReference type="RefSeq" id="WP_101811778.1">
    <property type="nucleotide sequence ID" value="NZ_PKGI01000027.1"/>
</dbReference>
<evidence type="ECO:0000313" key="2">
    <source>
        <dbReference type="EMBL" id="PLA76569.1"/>
    </source>
</evidence>
<dbReference type="Proteomes" id="UP000234579">
    <property type="component" value="Unassembled WGS sequence"/>
</dbReference>
<dbReference type="AlphaFoldDB" id="A0A2I2AB01"/>
<dbReference type="Gene3D" id="3.40.50.300">
    <property type="entry name" value="P-loop containing nucleotide triphosphate hydrolases"/>
    <property type="match status" value="1"/>
</dbReference>
<organism evidence="2 3">
    <name type="scientific">Ligilactobacillus agilis</name>
    <dbReference type="NCBI Taxonomy" id="1601"/>
    <lineage>
        <taxon>Bacteria</taxon>
        <taxon>Bacillati</taxon>
        <taxon>Bacillota</taxon>
        <taxon>Bacilli</taxon>
        <taxon>Lactobacillales</taxon>
        <taxon>Lactobacillaceae</taxon>
        <taxon>Ligilactobacillus</taxon>
    </lineage>
</organism>
<sequence>MKIITVCSTKGGVGKTTISYNFGEWLAFNDYKVLFVDLDQQCNLSQLYGLNKQQNNVGNIFDKNAEEPVKIAHTDNKNIDFIPGNENLHNIIRVNETDSNKNMRLYMWFFDNYDTVKVYDYVIIDCHPYFDTLSKNAVVLSDIVFCPITPTEHGYEARFTFKRDLELYRSEAIDFRTRKSYINADVYYIGNMVKHNTESSKKFLEIIKGDSEIIAVLPDRELFNKTTLEHQPLIKMENSGSTKYNRYRTVFKTINEEFTKMKATVDSVD</sequence>
<dbReference type="InterPro" id="IPR025669">
    <property type="entry name" value="AAA_dom"/>
</dbReference>
<name>A0A2I2AB01_9LACO</name>
<dbReference type="PANTHER" id="PTHR13696">
    <property type="entry name" value="P-LOOP CONTAINING NUCLEOSIDE TRIPHOSPHATE HYDROLASE"/>
    <property type="match status" value="1"/>
</dbReference>
<proteinExistence type="predicted"/>
<dbReference type="CDD" id="cd02042">
    <property type="entry name" value="ParAB_family"/>
    <property type="match status" value="1"/>
</dbReference>
<gene>
    <name evidence="2" type="ORF">CYR79_05550</name>
</gene>
<feature type="domain" description="AAA" evidence="1">
    <location>
        <begin position="1"/>
        <end position="154"/>
    </location>
</feature>
<dbReference type="InterPro" id="IPR027417">
    <property type="entry name" value="P-loop_NTPase"/>
</dbReference>
<evidence type="ECO:0000313" key="3">
    <source>
        <dbReference type="Proteomes" id="UP000234579"/>
    </source>
</evidence>
<dbReference type="InterPro" id="IPR050678">
    <property type="entry name" value="DNA_Partitioning_ATPase"/>
</dbReference>
<dbReference type="Pfam" id="PF13614">
    <property type="entry name" value="AAA_31"/>
    <property type="match status" value="1"/>
</dbReference>
<protein>
    <submittedName>
        <fullName evidence="2">Peptide transporter</fullName>
    </submittedName>
</protein>
<accession>A0A2I2AB01</accession>
<dbReference type="PANTHER" id="PTHR13696:SF99">
    <property type="entry name" value="COBYRINIC ACID AC-DIAMIDE SYNTHASE"/>
    <property type="match status" value="1"/>
</dbReference>
<dbReference type="SUPFAM" id="SSF52540">
    <property type="entry name" value="P-loop containing nucleoside triphosphate hydrolases"/>
    <property type="match status" value="1"/>
</dbReference>
<dbReference type="EMBL" id="PKGI01000027">
    <property type="protein sequence ID" value="PLA76569.1"/>
    <property type="molecule type" value="Genomic_DNA"/>
</dbReference>
<reference evidence="3" key="1">
    <citation type="submission" date="2017-12" db="EMBL/GenBank/DDBJ databases">
        <authorList>
            <person name="Christensen H."/>
        </authorList>
    </citation>
    <scope>NUCLEOTIDE SEQUENCE [LARGE SCALE GENOMIC DNA]</scope>
    <source>
        <strain evidence="3">268A</strain>
    </source>
</reference>
<evidence type="ECO:0000259" key="1">
    <source>
        <dbReference type="Pfam" id="PF13614"/>
    </source>
</evidence>
<comment type="caution">
    <text evidence="2">The sequence shown here is derived from an EMBL/GenBank/DDBJ whole genome shotgun (WGS) entry which is preliminary data.</text>
</comment>